<evidence type="ECO:0000256" key="3">
    <source>
        <dbReference type="ARBA" id="ARBA00023004"/>
    </source>
</evidence>
<evidence type="ECO:0000256" key="5">
    <source>
        <dbReference type="SAM" id="SignalP"/>
    </source>
</evidence>
<dbReference type="InterPro" id="IPR009056">
    <property type="entry name" value="Cyt_c-like_dom"/>
</dbReference>
<dbReference type="Pfam" id="PF00034">
    <property type="entry name" value="Cytochrom_C"/>
    <property type="match status" value="1"/>
</dbReference>
<dbReference type="Proteomes" id="UP000305041">
    <property type="component" value="Unassembled WGS sequence"/>
</dbReference>
<dbReference type="Gene3D" id="1.10.760.10">
    <property type="entry name" value="Cytochrome c-like domain"/>
    <property type="match status" value="1"/>
</dbReference>
<feature type="signal peptide" evidence="5">
    <location>
        <begin position="1"/>
        <end position="19"/>
    </location>
</feature>
<organism evidence="7 8">
    <name type="scientific">Parasedimentitalea maritima</name>
    <dbReference type="NCBI Taxonomy" id="2578117"/>
    <lineage>
        <taxon>Bacteria</taxon>
        <taxon>Pseudomonadati</taxon>
        <taxon>Pseudomonadota</taxon>
        <taxon>Alphaproteobacteria</taxon>
        <taxon>Rhodobacterales</taxon>
        <taxon>Paracoccaceae</taxon>
        <taxon>Parasedimentitalea</taxon>
    </lineage>
</organism>
<feature type="domain" description="Cytochrome c" evidence="6">
    <location>
        <begin position="20"/>
        <end position="130"/>
    </location>
</feature>
<dbReference type="SUPFAM" id="SSF46626">
    <property type="entry name" value="Cytochrome c"/>
    <property type="match status" value="1"/>
</dbReference>
<keyword evidence="8" id="KW-1185">Reference proteome</keyword>
<evidence type="ECO:0000256" key="4">
    <source>
        <dbReference type="PROSITE-ProRule" id="PRU00433"/>
    </source>
</evidence>
<reference evidence="7 8" key="1">
    <citation type="submission" date="2019-05" db="EMBL/GenBank/DDBJ databases">
        <title>Draft genome sequence of Pelagicola sp. DSW4-44.</title>
        <authorList>
            <person name="Oh J."/>
        </authorList>
    </citation>
    <scope>NUCLEOTIDE SEQUENCE [LARGE SCALE GENOMIC DNA]</scope>
    <source>
        <strain evidence="7 8">DSW4-44</strain>
    </source>
</reference>
<keyword evidence="5" id="KW-0732">Signal</keyword>
<evidence type="ECO:0000259" key="6">
    <source>
        <dbReference type="PROSITE" id="PS51007"/>
    </source>
</evidence>
<proteinExistence type="predicted"/>
<evidence type="ECO:0000313" key="7">
    <source>
        <dbReference type="EMBL" id="TLP57548.1"/>
    </source>
</evidence>
<evidence type="ECO:0000256" key="2">
    <source>
        <dbReference type="ARBA" id="ARBA00022723"/>
    </source>
</evidence>
<keyword evidence="2 4" id="KW-0479">Metal-binding</keyword>
<keyword evidence="3 4" id="KW-0408">Iron</keyword>
<accession>A0ABY2UQ53</accession>
<evidence type="ECO:0000256" key="1">
    <source>
        <dbReference type="ARBA" id="ARBA00022617"/>
    </source>
</evidence>
<sequence length="131" mass="13967">MMRMVLAAVLSVLASGSLAQDVDAGADIFQHFCAGCHGATAEGDGPMAPVLLVQPANLTTLSARNDGEFPIERVAARIDGRDPLVSHGSDMPVFGWLFEDEPVALKLPTGQPMLTNRPVVDLLSWLQTIQE</sequence>
<gene>
    <name evidence="7" type="ORF">FEE96_19410</name>
</gene>
<dbReference type="EMBL" id="VAUA01000011">
    <property type="protein sequence ID" value="TLP57548.1"/>
    <property type="molecule type" value="Genomic_DNA"/>
</dbReference>
<protein>
    <submittedName>
        <fullName evidence="7">C-type cytochrome</fullName>
    </submittedName>
</protein>
<keyword evidence="1 4" id="KW-0349">Heme</keyword>
<comment type="caution">
    <text evidence="7">The sequence shown here is derived from an EMBL/GenBank/DDBJ whole genome shotgun (WGS) entry which is preliminary data.</text>
</comment>
<dbReference type="PROSITE" id="PS51007">
    <property type="entry name" value="CYTC"/>
    <property type="match status" value="1"/>
</dbReference>
<name>A0ABY2UQ53_9RHOB</name>
<evidence type="ECO:0000313" key="8">
    <source>
        <dbReference type="Proteomes" id="UP000305041"/>
    </source>
</evidence>
<feature type="chain" id="PRO_5045974602" evidence="5">
    <location>
        <begin position="20"/>
        <end position="131"/>
    </location>
</feature>
<dbReference type="InterPro" id="IPR036909">
    <property type="entry name" value="Cyt_c-like_dom_sf"/>
</dbReference>